<gene>
    <name evidence="3" type="ORF">V6R90_18565</name>
</gene>
<feature type="region of interest" description="Disordered" evidence="1">
    <location>
        <begin position="25"/>
        <end position="48"/>
    </location>
</feature>
<dbReference type="PROSITE" id="PS51257">
    <property type="entry name" value="PROKAR_LIPOPROTEIN"/>
    <property type="match status" value="1"/>
</dbReference>
<dbReference type="EMBL" id="JBEGDP010000034">
    <property type="protein sequence ID" value="MEQ7849285.1"/>
    <property type="molecule type" value="Genomic_DNA"/>
</dbReference>
<comment type="caution">
    <text evidence="3">The sequence shown here is derived from an EMBL/GenBank/DDBJ whole genome shotgun (WGS) entry which is preliminary data.</text>
</comment>
<evidence type="ECO:0000313" key="3">
    <source>
        <dbReference type="EMBL" id="MEQ7849285.1"/>
    </source>
</evidence>
<name>A0ABV1P3F7_9ACTN</name>
<accession>A0ABV1P3F7</accession>
<evidence type="ECO:0000313" key="4">
    <source>
        <dbReference type="Proteomes" id="UP001482520"/>
    </source>
</evidence>
<feature type="signal peptide" evidence="2">
    <location>
        <begin position="1"/>
        <end position="21"/>
    </location>
</feature>
<sequence>MRLRRALLLLPSLSLALTLGACSGDDGDGDQADPTPSPSASGPVGDAEKGCTVELTVSGGAEATYSGEARVIRSTQEGQPKAIYMAAWGKDDQNTLNVYQAGGEIETSAVLSLDGSNFASQGSEGIEITRREATAELPLTGADDESADLAATFTCGRGGKNAD</sequence>
<feature type="chain" id="PRO_5045728345" description="DUF3558 domain-containing protein" evidence="2">
    <location>
        <begin position="22"/>
        <end position="163"/>
    </location>
</feature>
<evidence type="ECO:0008006" key="5">
    <source>
        <dbReference type="Google" id="ProtNLM"/>
    </source>
</evidence>
<evidence type="ECO:0000256" key="1">
    <source>
        <dbReference type="SAM" id="MobiDB-lite"/>
    </source>
</evidence>
<keyword evidence="4" id="KW-1185">Reference proteome</keyword>
<evidence type="ECO:0000256" key="2">
    <source>
        <dbReference type="SAM" id="SignalP"/>
    </source>
</evidence>
<dbReference type="RefSeq" id="WP_349805583.1">
    <property type="nucleotide sequence ID" value="NZ_JBEGDP010000034.1"/>
</dbReference>
<reference evidence="3 4" key="1">
    <citation type="submission" date="2024-02" db="EMBL/GenBank/DDBJ databases">
        <title>Full genome sequence of Nocardioides kribbensis.</title>
        <authorList>
            <person name="Poletto B.L."/>
            <person name="Silva G."/>
            <person name="Galante D."/>
            <person name="Campos K.R."/>
            <person name="Santos M.B.N."/>
            <person name="Sacchi C.T."/>
        </authorList>
    </citation>
    <scope>NUCLEOTIDE SEQUENCE [LARGE SCALE GENOMIC DNA]</scope>
    <source>
        <strain evidence="3 4">O4R</strain>
    </source>
</reference>
<organism evidence="3 4">
    <name type="scientific">Nocardioides kribbensis</name>
    <dbReference type="NCBI Taxonomy" id="305517"/>
    <lineage>
        <taxon>Bacteria</taxon>
        <taxon>Bacillati</taxon>
        <taxon>Actinomycetota</taxon>
        <taxon>Actinomycetes</taxon>
        <taxon>Propionibacteriales</taxon>
        <taxon>Nocardioidaceae</taxon>
        <taxon>Nocardioides</taxon>
    </lineage>
</organism>
<protein>
    <recommendedName>
        <fullName evidence="5">DUF3558 domain-containing protein</fullName>
    </recommendedName>
</protein>
<proteinExistence type="predicted"/>
<keyword evidence="2" id="KW-0732">Signal</keyword>
<dbReference type="Proteomes" id="UP001482520">
    <property type="component" value="Unassembled WGS sequence"/>
</dbReference>